<dbReference type="CDD" id="cd00009">
    <property type="entry name" value="AAA"/>
    <property type="match status" value="1"/>
</dbReference>
<dbReference type="Pfam" id="PF13173">
    <property type="entry name" value="AAA_14"/>
    <property type="match status" value="1"/>
</dbReference>
<dbReference type="Proteomes" id="UP000190460">
    <property type="component" value="Unassembled WGS sequence"/>
</dbReference>
<keyword evidence="4" id="KW-1185">Reference proteome</keyword>
<dbReference type="SUPFAM" id="SSF52980">
    <property type="entry name" value="Restriction endonuclease-like"/>
    <property type="match status" value="1"/>
</dbReference>
<organism evidence="3 4">
    <name type="scientific">Thiothrix eikelboomii</name>
    <dbReference type="NCBI Taxonomy" id="92487"/>
    <lineage>
        <taxon>Bacteria</taxon>
        <taxon>Pseudomonadati</taxon>
        <taxon>Pseudomonadota</taxon>
        <taxon>Gammaproteobacteria</taxon>
        <taxon>Thiotrichales</taxon>
        <taxon>Thiotrichaceae</taxon>
        <taxon>Thiothrix</taxon>
    </lineage>
</organism>
<protein>
    <recommendedName>
        <fullName evidence="5">AAA+ ATPase domain-containing protein</fullName>
    </recommendedName>
</protein>
<evidence type="ECO:0000259" key="2">
    <source>
        <dbReference type="Pfam" id="PF13635"/>
    </source>
</evidence>
<dbReference type="OrthoDB" id="9771844at2"/>
<gene>
    <name evidence="3" type="ORF">SAMN02745130_03936</name>
</gene>
<dbReference type="InterPro" id="IPR025420">
    <property type="entry name" value="DUF4143"/>
</dbReference>
<evidence type="ECO:0000313" key="4">
    <source>
        <dbReference type="Proteomes" id="UP000190460"/>
    </source>
</evidence>
<proteinExistence type="predicted"/>
<dbReference type="Pfam" id="PF13635">
    <property type="entry name" value="DUF4143"/>
    <property type="match status" value="1"/>
</dbReference>
<dbReference type="PANTHER" id="PTHR43566:SF1">
    <property type="entry name" value="AAA+ ATPASE DOMAIN-CONTAINING PROTEIN"/>
    <property type="match status" value="1"/>
</dbReference>
<dbReference type="STRING" id="92487.SAMN02745130_03936"/>
<name>A0A1T4Y507_9GAMM</name>
<reference evidence="3 4" key="1">
    <citation type="submission" date="2017-02" db="EMBL/GenBank/DDBJ databases">
        <authorList>
            <person name="Peterson S.W."/>
        </authorList>
    </citation>
    <scope>NUCLEOTIDE SEQUENCE [LARGE SCALE GENOMIC DNA]</scope>
    <source>
        <strain evidence="3 4">ATCC 49788</strain>
    </source>
</reference>
<dbReference type="RefSeq" id="WP_078924341.1">
    <property type="nucleotide sequence ID" value="NZ_FUYB01000039.1"/>
</dbReference>
<evidence type="ECO:0000313" key="3">
    <source>
        <dbReference type="EMBL" id="SKA96887.1"/>
    </source>
</evidence>
<dbReference type="PANTHER" id="PTHR43566">
    <property type="entry name" value="CONSERVED PROTEIN"/>
    <property type="match status" value="1"/>
</dbReference>
<dbReference type="SUPFAM" id="SSF52540">
    <property type="entry name" value="P-loop containing nucleoside triphosphate hydrolases"/>
    <property type="match status" value="1"/>
</dbReference>
<feature type="domain" description="AAA" evidence="1">
    <location>
        <begin position="22"/>
        <end position="147"/>
    </location>
</feature>
<dbReference type="AlphaFoldDB" id="A0A1T4Y507"/>
<feature type="domain" description="DUF4143" evidence="2">
    <location>
        <begin position="192"/>
        <end position="348"/>
    </location>
</feature>
<dbReference type="InterPro" id="IPR041682">
    <property type="entry name" value="AAA_14"/>
</dbReference>
<sequence length="391" mass="43676">MHQRPQLAILNTRLQQPRRFLQVLAGPRQVGKTTLARQAIGAFLGRSHYASADLPAPPDVLWIEQQWRVARLLAQQQPTLLVLDEVQKVPRWSEVVKMLWDEDSFSQTPLQVVLLGSAQFLMQQGLGESLAGRFELIRVPHWSLAEMQTEFGWDLPRFVYFGGYPGAAILVEDEFRWRSYVLDSIIEPTLSRDVLQLARIDKPALLRRLFVLGCQYSGQILSYQKMMGQLQDAGNTTTLAHYLNLLNGAWMLAGLDKFAGDAARSRAASPKLLVLNNALFSAQQPMGFVAAQQDGELWGRLVESAVGGYLYNSLPPNLTLSYWREGNAEVDFVVRQGDKVLAIEVKSGRNKGTLAGLDAFAKQFPQVTKRVVGTGGIPLEVFLATPVVEWF</sequence>
<evidence type="ECO:0008006" key="5">
    <source>
        <dbReference type="Google" id="ProtNLM"/>
    </source>
</evidence>
<evidence type="ECO:0000259" key="1">
    <source>
        <dbReference type="Pfam" id="PF13173"/>
    </source>
</evidence>
<dbReference type="InterPro" id="IPR011335">
    <property type="entry name" value="Restrct_endonuc-II-like"/>
</dbReference>
<dbReference type="InterPro" id="IPR027417">
    <property type="entry name" value="P-loop_NTPase"/>
</dbReference>
<accession>A0A1T4Y507</accession>
<dbReference type="EMBL" id="FUYB01000039">
    <property type="protein sequence ID" value="SKA96887.1"/>
    <property type="molecule type" value="Genomic_DNA"/>
</dbReference>